<dbReference type="PANTHER" id="PTHR40074:SF2">
    <property type="entry name" value="O-ACETYLTRANSFERASE WECH"/>
    <property type="match status" value="1"/>
</dbReference>
<keyword evidence="3" id="KW-1003">Cell membrane</keyword>
<keyword evidence="10" id="KW-1185">Reference proteome</keyword>
<protein>
    <submittedName>
        <fullName evidence="9">Membrane protein YcfT</fullName>
    </submittedName>
</protein>
<sequence length="351" mass="39245">MPTPQTMTKQRMAWPDVARGISILGVMILHATMEIPGGLDTPLARVNDFIASLRMPLFFMVSGFFAVKVFGFSFKDLLLRRLWFLAVPYVLWNPIEVLVASVRNMVIGGASMPGAQFVFEAMYTAQNMYWFLYLLVLFTAILWLTKWLPQWVRVLIPVVVIVLTPWIIQVPILVMPRILAYLPPFLLGAYLRDWIVQFAQQANRFPVVAVSLVLAAVSFWLHAQDFGYTYKPVRDVVVSLIYLPCAIVCAVLLAKVPLVGAGVQKVGRKTLVVYLGHPLGLSVGLVLMHWAGLLQWDQPMVLVAMALGFCVAGSVVMFAVSKSRVLGWSIYPPAIAQYFSSPRLVEVESRS</sequence>
<evidence type="ECO:0000256" key="2">
    <source>
        <dbReference type="ARBA" id="ARBA00007400"/>
    </source>
</evidence>
<feature type="transmembrane region" description="Helical" evidence="7">
    <location>
        <begin position="271"/>
        <end position="293"/>
    </location>
</feature>
<dbReference type="InterPro" id="IPR002656">
    <property type="entry name" value="Acyl_transf_3_dom"/>
</dbReference>
<feature type="transmembrane region" description="Helical" evidence="7">
    <location>
        <begin position="53"/>
        <end position="70"/>
    </location>
</feature>
<dbReference type="EMBL" id="JAVDYF010000001">
    <property type="protein sequence ID" value="MDR7356161.1"/>
    <property type="molecule type" value="Genomic_DNA"/>
</dbReference>
<evidence type="ECO:0000259" key="8">
    <source>
        <dbReference type="Pfam" id="PF01757"/>
    </source>
</evidence>
<evidence type="ECO:0000256" key="5">
    <source>
        <dbReference type="ARBA" id="ARBA00022989"/>
    </source>
</evidence>
<evidence type="ECO:0000256" key="3">
    <source>
        <dbReference type="ARBA" id="ARBA00022475"/>
    </source>
</evidence>
<dbReference type="Proteomes" id="UP001183619">
    <property type="component" value="Unassembled WGS sequence"/>
</dbReference>
<dbReference type="Pfam" id="PF01757">
    <property type="entry name" value="Acyl_transf_3"/>
    <property type="match status" value="1"/>
</dbReference>
<reference evidence="9 10" key="1">
    <citation type="submission" date="2023-07" db="EMBL/GenBank/DDBJ databases">
        <title>Sequencing the genomes of 1000 actinobacteria strains.</title>
        <authorList>
            <person name="Klenk H.-P."/>
        </authorList>
    </citation>
    <scope>NUCLEOTIDE SEQUENCE [LARGE SCALE GENOMIC DNA]</scope>
    <source>
        <strain evidence="9 10">DSM 44508</strain>
    </source>
</reference>
<evidence type="ECO:0000256" key="4">
    <source>
        <dbReference type="ARBA" id="ARBA00022692"/>
    </source>
</evidence>
<organism evidence="9 10">
    <name type="scientific">Corynebacterium felinum</name>
    <dbReference type="NCBI Taxonomy" id="131318"/>
    <lineage>
        <taxon>Bacteria</taxon>
        <taxon>Bacillati</taxon>
        <taxon>Actinomycetota</taxon>
        <taxon>Actinomycetes</taxon>
        <taxon>Mycobacteriales</taxon>
        <taxon>Corynebacteriaceae</taxon>
        <taxon>Corynebacterium</taxon>
    </lineage>
</organism>
<dbReference type="RefSeq" id="WP_277104985.1">
    <property type="nucleotide sequence ID" value="NZ_BAAAJS010000033.1"/>
</dbReference>
<evidence type="ECO:0000256" key="1">
    <source>
        <dbReference type="ARBA" id="ARBA00004651"/>
    </source>
</evidence>
<comment type="similarity">
    <text evidence="2">Belongs to the acyltransferase 3 family.</text>
</comment>
<feature type="transmembrane region" description="Helical" evidence="7">
    <location>
        <begin position="127"/>
        <end position="144"/>
    </location>
</feature>
<keyword evidence="5 7" id="KW-1133">Transmembrane helix</keyword>
<feature type="domain" description="Acyltransferase 3" evidence="8">
    <location>
        <begin position="13"/>
        <end position="317"/>
    </location>
</feature>
<feature type="transmembrane region" description="Helical" evidence="7">
    <location>
        <begin position="151"/>
        <end position="168"/>
    </location>
</feature>
<comment type="subcellular location">
    <subcellularLocation>
        <location evidence="1">Cell membrane</location>
        <topology evidence="1">Multi-pass membrane protein</topology>
    </subcellularLocation>
</comment>
<evidence type="ECO:0000313" key="10">
    <source>
        <dbReference type="Proteomes" id="UP001183619"/>
    </source>
</evidence>
<evidence type="ECO:0000313" key="9">
    <source>
        <dbReference type="EMBL" id="MDR7356161.1"/>
    </source>
</evidence>
<feature type="transmembrane region" description="Helical" evidence="7">
    <location>
        <begin position="241"/>
        <end position="259"/>
    </location>
</feature>
<feature type="transmembrane region" description="Helical" evidence="7">
    <location>
        <begin position="203"/>
        <end position="221"/>
    </location>
</feature>
<evidence type="ECO:0000256" key="6">
    <source>
        <dbReference type="ARBA" id="ARBA00023136"/>
    </source>
</evidence>
<feature type="transmembrane region" description="Helical" evidence="7">
    <location>
        <begin position="174"/>
        <end position="191"/>
    </location>
</feature>
<keyword evidence="6 7" id="KW-0472">Membrane</keyword>
<feature type="transmembrane region" description="Helical" evidence="7">
    <location>
        <begin position="299"/>
        <end position="320"/>
    </location>
</feature>
<name>A0ABU2BC09_9CORY</name>
<dbReference type="PANTHER" id="PTHR40074">
    <property type="entry name" value="O-ACETYLTRANSFERASE WECH"/>
    <property type="match status" value="1"/>
</dbReference>
<comment type="caution">
    <text evidence="9">The sequence shown here is derived from an EMBL/GenBank/DDBJ whole genome shotgun (WGS) entry which is preliminary data.</text>
</comment>
<proteinExistence type="inferred from homology"/>
<feature type="transmembrane region" description="Helical" evidence="7">
    <location>
        <begin position="12"/>
        <end position="33"/>
    </location>
</feature>
<evidence type="ECO:0000256" key="7">
    <source>
        <dbReference type="SAM" id="Phobius"/>
    </source>
</evidence>
<gene>
    <name evidence="9" type="ORF">J2S37_002699</name>
</gene>
<feature type="transmembrane region" description="Helical" evidence="7">
    <location>
        <begin position="82"/>
        <end position="107"/>
    </location>
</feature>
<keyword evidence="4 7" id="KW-0812">Transmembrane</keyword>
<accession>A0ABU2BC09</accession>